<dbReference type="Proteomes" id="UP001066276">
    <property type="component" value="Chromosome 8"/>
</dbReference>
<evidence type="ECO:0000313" key="2">
    <source>
        <dbReference type="EMBL" id="KAJ1115388.1"/>
    </source>
</evidence>
<gene>
    <name evidence="2" type="ORF">NDU88_003612</name>
</gene>
<dbReference type="AlphaFoldDB" id="A0AAV7NGW3"/>
<feature type="compositionally biased region" description="Basic and acidic residues" evidence="1">
    <location>
        <begin position="1"/>
        <end position="29"/>
    </location>
</feature>
<protein>
    <submittedName>
        <fullName evidence="2">Uncharacterized protein</fullName>
    </submittedName>
</protein>
<evidence type="ECO:0000313" key="3">
    <source>
        <dbReference type="Proteomes" id="UP001066276"/>
    </source>
</evidence>
<name>A0AAV7NGW3_PLEWA</name>
<reference evidence="2" key="1">
    <citation type="journal article" date="2022" name="bioRxiv">
        <title>Sequencing and chromosome-scale assembly of the giantPleurodeles waltlgenome.</title>
        <authorList>
            <person name="Brown T."/>
            <person name="Elewa A."/>
            <person name="Iarovenko S."/>
            <person name="Subramanian E."/>
            <person name="Araus A.J."/>
            <person name="Petzold A."/>
            <person name="Susuki M."/>
            <person name="Suzuki K.-i.T."/>
            <person name="Hayashi T."/>
            <person name="Toyoda A."/>
            <person name="Oliveira C."/>
            <person name="Osipova E."/>
            <person name="Leigh N.D."/>
            <person name="Simon A."/>
            <person name="Yun M.H."/>
        </authorList>
    </citation>
    <scope>NUCLEOTIDE SEQUENCE</scope>
    <source>
        <strain evidence="2">20211129_DDA</strain>
        <tissue evidence="2">Liver</tissue>
    </source>
</reference>
<organism evidence="2 3">
    <name type="scientific">Pleurodeles waltl</name>
    <name type="common">Iberian ribbed newt</name>
    <dbReference type="NCBI Taxonomy" id="8319"/>
    <lineage>
        <taxon>Eukaryota</taxon>
        <taxon>Metazoa</taxon>
        <taxon>Chordata</taxon>
        <taxon>Craniata</taxon>
        <taxon>Vertebrata</taxon>
        <taxon>Euteleostomi</taxon>
        <taxon>Amphibia</taxon>
        <taxon>Batrachia</taxon>
        <taxon>Caudata</taxon>
        <taxon>Salamandroidea</taxon>
        <taxon>Salamandridae</taxon>
        <taxon>Pleurodelinae</taxon>
        <taxon>Pleurodeles</taxon>
    </lineage>
</organism>
<proteinExistence type="predicted"/>
<dbReference type="EMBL" id="JANPWB010000012">
    <property type="protein sequence ID" value="KAJ1115388.1"/>
    <property type="molecule type" value="Genomic_DNA"/>
</dbReference>
<keyword evidence="3" id="KW-1185">Reference proteome</keyword>
<sequence length="98" mass="10523">MSGEVHPEENPGGADRREDRKATTEEQNRETSGIPGRREVRSRHPHSPDPGTKTAGPGEHSPRNSHASGEAWPSQVRGLTRVKGREAGGGGDTRAQPQ</sequence>
<evidence type="ECO:0000256" key="1">
    <source>
        <dbReference type="SAM" id="MobiDB-lite"/>
    </source>
</evidence>
<feature type="region of interest" description="Disordered" evidence="1">
    <location>
        <begin position="1"/>
        <end position="98"/>
    </location>
</feature>
<accession>A0AAV7NGW3</accession>
<comment type="caution">
    <text evidence="2">The sequence shown here is derived from an EMBL/GenBank/DDBJ whole genome shotgun (WGS) entry which is preliminary data.</text>
</comment>